<feature type="domain" description="HMA" evidence="15">
    <location>
        <begin position="16"/>
        <end position="80"/>
    </location>
</feature>
<dbReference type="SUPFAM" id="SSF55008">
    <property type="entry name" value="HMA, heavy metal-associated domain"/>
    <property type="match status" value="1"/>
</dbReference>
<dbReference type="InterPro" id="IPR044492">
    <property type="entry name" value="P_typ_ATPase_HD_dom"/>
</dbReference>
<dbReference type="InterPro" id="IPR017969">
    <property type="entry name" value="Heavy-metal-associated_CS"/>
</dbReference>
<dbReference type="RefSeq" id="WP_110317879.1">
    <property type="nucleotide sequence ID" value="NZ_QJJU01000014.1"/>
</dbReference>
<feature type="region of interest" description="Disordered" evidence="14">
    <location>
        <begin position="813"/>
        <end position="836"/>
    </location>
</feature>
<dbReference type="InterPro" id="IPR018303">
    <property type="entry name" value="ATPase_P-typ_P_site"/>
</dbReference>
<comment type="caution">
    <text evidence="16">The sequence shown here is derived from an EMBL/GenBank/DDBJ whole genome shotgun (WGS) entry which is preliminary data.</text>
</comment>
<feature type="transmembrane region" description="Helical" evidence="13">
    <location>
        <begin position="733"/>
        <end position="751"/>
    </location>
</feature>
<dbReference type="FunFam" id="2.70.150.10:FF:000002">
    <property type="entry name" value="Copper-transporting ATPase 1, putative"/>
    <property type="match status" value="1"/>
</dbReference>
<keyword evidence="4 13" id="KW-0812">Transmembrane</keyword>
<dbReference type="SFLD" id="SFLDS00003">
    <property type="entry name" value="Haloacid_Dehalogenase"/>
    <property type="match status" value="1"/>
</dbReference>
<evidence type="ECO:0000256" key="12">
    <source>
        <dbReference type="ARBA" id="ARBA00074171"/>
    </source>
</evidence>
<evidence type="ECO:0000259" key="15">
    <source>
        <dbReference type="PROSITE" id="PS50846"/>
    </source>
</evidence>
<dbReference type="InterPro" id="IPR023298">
    <property type="entry name" value="ATPase_P-typ_TM_dom_sf"/>
</dbReference>
<dbReference type="PANTHER" id="PTHR43520:SF8">
    <property type="entry name" value="P-TYPE CU(+) TRANSPORTER"/>
    <property type="match status" value="1"/>
</dbReference>
<feature type="compositionally biased region" description="Basic and acidic residues" evidence="14">
    <location>
        <begin position="827"/>
        <end position="836"/>
    </location>
</feature>
<dbReference type="SUPFAM" id="SSF56784">
    <property type="entry name" value="HAD-like"/>
    <property type="match status" value="1"/>
</dbReference>
<dbReference type="NCBIfam" id="TIGR01494">
    <property type="entry name" value="ATPase_P-type"/>
    <property type="match status" value="1"/>
</dbReference>
<evidence type="ECO:0000256" key="5">
    <source>
        <dbReference type="ARBA" id="ARBA00022723"/>
    </source>
</evidence>
<keyword evidence="6 13" id="KW-0547">Nucleotide-binding</keyword>
<dbReference type="SFLD" id="SFLDF00027">
    <property type="entry name" value="p-type_atpase"/>
    <property type="match status" value="1"/>
</dbReference>
<organism evidence="16 17">
    <name type="scientific">Mycolicibacterium moriokaense</name>
    <dbReference type="NCBI Taxonomy" id="39691"/>
    <lineage>
        <taxon>Bacteria</taxon>
        <taxon>Bacillati</taxon>
        <taxon>Actinomycetota</taxon>
        <taxon>Actinomycetes</taxon>
        <taxon>Mycobacteriales</taxon>
        <taxon>Mycobacteriaceae</taxon>
        <taxon>Mycolicibacterium</taxon>
    </lineage>
</organism>
<evidence type="ECO:0000313" key="16">
    <source>
        <dbReference type="EMBL" id="PXX06250.1"/>
    </source>
</evidence>
<keyword evidence="8" id="KW-1278">Translocase</keyword>
<dbReference type="SUPFAM" id="SSF81665">
    <property type="entry name" value="Calcium ATPase, transmembrane domain M"/>
    <property type="match status" value="1"/>
</dbReference>
<dbReference type="InterPro" id="IPR027256">
    <property type="entry name" value="P-typ_ATPase_IB"/>
</dbReference>
<keyword evidence="9 13" id="KW-1133">Transmembrane helix</keyword>
<evidence type="ECO:0000256" key="6">
    <source>
        <dbReference type="ARBA" id="ARBA00022741"/>
    </source>
</evidence>
<sequence>MSTTVDGDTGQAPAPQRIELTIGGMTCASCASRIERTLNKLDGVTAAVNYATEKAQVEFAPSVTAADLVRVIGDTGYTATPPKTAAAPDDSAPEPPNEDGYDEHTRSLRQRMLVSLVLGVPVIALSMIPPLQFTYWQWLALTLAAPVAVWGAWPFHRAALANLRHRAATMDTLISLGVLAAFGWSVYALFLGGAGTEGMRHGFSLTVERGSAGNNIYLEVASGLTAAILAGRFFEARAKRRAGSALRALLQMGAKDVAVLRGDTELRIPVDQLSVGDRFVVRPGEKIATDGVVDDGASAVDASMLTGESVPVEVGPGDPVVGATVNAGGRLVVRATRVGSDTQLAQMAKLVADAQNGKAEIQRLADRISAVFVPIVIALAAATFGVWLALGVGPATAMSTAVAVLIIACPCGLGLATPTALLVGTGRGAQLGILIKGPEVLESTRRVDTIVLDKTGTVTTGKMSVTAVHTTGGVSEAEALSVAGALEDASEHPIAAAITHAARQRLGELPAVADFANLEGLGVHGTVGGRDVLIGRASLLDQHGIALPADLSAVQRHAESQGRTAVVAAWDGTARAVFVVADAIKPTSREAVAGLRDLGLRPVLLTGDNAAAARAVADEVGIAEVIAEVLPQGKVDAVARLQREGRIVAMVGDGVNDAAALAQSDLGLAMGTGTDVAIEASDLTLVRGDLRAAVDAIRLARRTLGTIKANLFWAFAYNLAALPLAALGLLNPLIAGAAMALSSVFVVSNSLRLRRFRTAYPAAARPKDPVEVAKNAPVQPSSSTSATAPPDTQLAQLEAITARLESVVDALARNGQAADNGNPADGDAQRRDLQRP</sequence>
<dbReference type="Gene3D" id="3.40.1110.10">
    <property type="entry name" value="Calcium-transporting ATPase, cytoplasmic domain N"/>
    <property type="match status" value="1"/>
</dbReference>
<feature type="transmembrane region" description="Helical" evidence="13">
    <location>
        <begin position="709"/>
        <end position="727"/>
    </location>
</feature>
<feature type="transmembrane region" description="Helical" evidence="13">
    <location>
        <begin position="368"/>
        <end position="390"/>
    </location>
</feature>
<dbReference type="Gene3D" id="2.70.150.10">
    <property type="entry name" value="Calcium-transporting ATPase, cytoplasmic transduction domain A"/>
    <property type="match status" value="1"/>
</dbReference>
<dbReference type="OrthoDB" id="7059309at2"/>
<protein>
    <recommendedName>
        <fullName evidence="12">Cation-transporting P-type ATPase B</fullName>
    </recommendedName>
</protein>
<dbReference type="PROSITE" id="PS01047">
    <property type="entry name" value="HMA_1"/>
    <property type="match status" value="1"/>
</dbReference>
<dbReference type="EMBL" id="QJJU01000014">
    <property type="protein sequence ID" value="PXX06250.1"/>
    <property type="molecule type" value="Genomic_DNA"/>
</dbReference>
<keyword evidence="10 13" id="KW-0472">Membrane</keyword>
<evidence type="ECO:0000256" key="14">
    <source>
        <dbReference type="SAM" id="MobiDB-lite"/>
    </source>
</evidence>
<dbReference type="PANTHER" id="PTHR43520">
    <property type="entry name" value="ATP7, ISOFORM B"/>
    <property type="match status" value="1"/>
</dbReference>
<evidence type="ECO:0000256" key="8">
    <source>
        <dbReference type="ARBA" id="ARBA00022967"/>
    </source>
</evidence>
<dbReference type="InterPro" id="IPR059000">
    <property type="entry name" value="ATPase_P-type_domA"/>
</dbReference>
<dbReference type="CDD" id="cd00371">
    <property type="entry name" value="HMA"/>
    <property type="match status" value="1"/>
</dbReference>
<feature type="transmembrane region" description="Helical" evidence="13">
    <location>
        <begin position="135"/>
        <end position="153"/>
    </location>
</feature>
<dbReference type="InterPro" id="IPR023299">
    <property type="entry name" value="ATPase_P-typ_cyto_dom_N"/>
</dbReference>
<dbReference type="PROSITE" id="PS00154">
    <property type="entry name" value="ATPASE_E1_E2"/>
    <property type="match status" value="1"/>
</dbReference>
<feature type="transmembrane region" description="Helical" evidence="13">
    <location>
        <begin position="216"/>
        <end position="234"/>
    </location>
</feature>
<evidence type="ECO:0000256" key="3">
    <source>
        <dbReference type="ARBA" id="ARBA00022475"/>
    </source>
</evidence>
<dbReference type="Proteomes" id="UP000247781">
    <property type="component" value="Unassembled WGS sequence"/>
</dbReference>
<dbReference type="InterPro" id="IPR006121">
    <property type="entry name" value="HMA_dom"/>
</dbReference>
<dbReference type="FunFam" id="3.30.70.100:FF:000005">
    <property type="entry name" value="Copper-exporting P-type ATPase A"/>
    <property type="match status" value="1"/>
</dbReference>
<dbReference type="NCBIfam" id="TIGR01525">
    <property type="entry name" value="ATPase-IB_hvy"/>
    <property type="match status" value="1"/>
</dbReference>
<feature type="region of interest" description="Disordered" evidence="14">
    <location>
        <begin position="771"/>
        <end position="792"/>
    </location>
</feature>
<evidence type="ECO:0000256" key="1">
    <source>
        <dbReference type="ARBA" id="ARBA00004651"/>
    </source>
</evidence>
<keyword evidence="7 13" id="KW-0067">ATP-binding</keyword>
<dbReference type="Gene3D" id="3.30.70.100">
    <property type="match status" value="1"/>
</dbReference>
<keyword evidence="3 13" id="KW-1003">Cell membrane</keyword>
<evidence type="ECO:0000313" key="17">
    <source>
        <dbReference type="Proteomes" id="UP000247781"/>
    </source>
</evidence>
<dbReference type="GO" id="GO:0043682">
    <property type="term" value="F:P-type divalent copper transporter activity"/>
    <property type="evidence" value="ECO:0007669"/>
    <property type="project" value="TreeGrafter"/>
</dbReference>
<reference evidence="16 17" key="2">
    <citation type="submission" date="2018-06" db="EMBL/GenBank/DDBJ databases">
        <title>Sequencing of bacterial isolates from soil warming experiment in Harvard Forest, Massachusetts, USA.</title>
        <authorList>
            <person name="Deangelis K.PhD."/>
        </authorList>
    </citation>
    <scope>NUCLEOTIDE SEQUENCE [LARGE SCALE GENOMIC DNA]</scope>
    <source>
        <strain evidence="16 17">GAS496</strain>
    </source>
</reference>
<dbReference type="SFLD" id="SFLDG00002">
    <property type="entry name" value="C1.7:_P-type_atpase_like"/>
    <property type="match status" value="1"/>
</dbReference>
<dbReference type="NCBIfam" id="TIGR01511">
    <property type="entry name" value="ATPase-IB1_Cu"/>
    <property type="match status" value="1"/>
</dbReference>
<dbReference type="GO" id="GO:0005524">
    <property type="term" value="F:ATP binding"/>
    <property type="evidence" value="ECO:0007669"/>
    <property type="project" value="UniProtKB-UniRule"/>
</dbReference>
<dbReference type="PRINTS" id="PR00119">
    <property type="entry name" value="CATATPASE"/>
</dbReference>
<keyword evidence="17" id="KW-1185">Reference proteome</keyword>
<accession>A0A318HD30</accession>
<comment type="catalytic activity">
    <reaction evidence="11">
        <text>ATP + H2O = ADP + phosphate + H(+)</text>
        <dbReference type="Rhea" id="RHEA:13065"/>
        <dbReference type="ChEBI" id="CHEBI:15377"/>
        <dbReference type="ChEBI" id="CHEBI:15378"/>
        <dbReference type="ChEBI" id="CHEBI:30616"/>
        <dbReference type="ChEBI" id="CHEBI:43474"/>
        <dbReference type="ChEBI" id="CHEBI:456216"/>
    </reaction>
</comment>
<dbReference type="Pfam" id="PF00122">
    <property type="entry name" value="E1-E2_ATPase"/>
    <property type="match status" value="1"/>
</dbReference>
<dbReference type="GO" id="GO:0016887">
    <property type="term" value="F:ATP hydrolysis activity"/>
    <property type="evidence" value="ECO:0007669"/>
    <property type="project" value="InterPro"/>
</dbReference>
<feature type="transmembrane region" description="Helical" evidence="13">
    <location>
        <begin position="402"/>
        <end position="423"/>
    </location>
</feature>
<feature type="transmembrane region" description="Helical" evidence="13">
    <location>
        <begin position="112"/>
        <end position="129"/>
    </location>
</feature>
<reference evidence="17" key="1">
    <citation type="submission" date="2018-05" db="EMBL/GenBank/DDBJ databases">
        <authorList>
            <person name="Deangelis K."/>
            <person name="Huntemann M."/>
            <person name="Clum A."/>
            <person name="Pillay M."/>
            <person name="Palaniappan K."/>
            <person name="Varghese N."/>
            <person name="Mikhailova N."/>
            <person name="Stamatis D."/>
            <person name="Reddy T."/>
            <person name="Daum C."/>
            <person name="Shapiro N."/>
            <person name="Ivanova N."/>
            <person name="Kyrpides N."/>
            <person name="Woyke T."/>
        </authorList>
    </citation>
    <scope>NUCLEOTIDE SEQUENCE [LARGE SCALE GENOMIC DNA]</scope>
    <source>
        <strain evidence="17">GAS496</strain>
    </source>
</reference>
<dbReference type="SUPFAM" id="SSF81653">
    <property type="entry name" value="Calcium ATPase, transduction domain A"/>
    <property type="match status" value="1"/>
</dbReference>
<dbReference type="GO" id="GO:0005507">
    <property type="term" value="F:copper ion binding"/>
    <property type="evidence" value="ECO:0007669"/>
    <property type="project" value="TreeGrafter"/>
</dbReference>
<dbReference type="InterPro" id="IPR023214">
    <property type="entry name" value="HAD_sf"/>
</dbReference>
<evidence type="ECO:0000256" key="7">
    <source>
        <dbReference type="ARBA" id="ARBA00022840"/>
    </source>
</evidence>
<feature type="compositionally biased region" description="Low complexity" evidence="14">
    <location>
        <begin position="780"/>
        <end position="790"/>
    </location>
</feature>
<dbReference type="InterPro" id="IPR008250">
    <property type="entry name" value="ATPase_P-typ_transduc_dom_A_sf"/>
</dbReference>
<dbReference type="Pfam" id="PF00403">
    <property type="entry name" value="HMA"/>
    <property type="match status" value="1"/>
</dbReference>
<dbReference type="PROSITE" id="PS50846">
    <property type="entry name" value="HMA_2"/>
    <property type="match status" value="1"/>
</dbReference>
<dbReference type="GO" id="GO:0005886">
    <property type="term" value="C:plasma membrane"/>
    <property type="evidence" value="ECO:0007669"/>
    <property type="project" value="UniProtKB-SubCell"/>
</dbReference>
<evidence type="ECO:0000256" key="11">
    <source>
        <dbReference type="ARBA" id="ARBA00049360"/>
    </source>
</evidence>
<evidence type="ECO:0000256" key="10">
    <source>
        <dbReference type="ARBA" id="ARBA00023136"/>
    </source>
</evidence>
<dbReference type="PRINTS" id="PR00943">
    <property type="entry name" value="CUATPASE"/>
</dbReference>
<evidence type="ECO:0000256" key="9">
    <source>
        <dbReference type="ARBA" id="ARBA00022989"/>
    </source>
</evidence>
<feature type="compositionally biased region" description="Low complexity" evidence="14">
    <location>
        <begin position="79"/>
        <end position="90"/>
    </location>
</feature>
<comment type="similarity">
    <text evidence="2 13">Belongs to the cation transport ATPase (P-type) (TC 3.A.3) family. Type IB subfamily.</text>
</comment>
<dbReference type="CDD" id="cd02094">
    <property type="entry name" value="P-type_ATPase_Cu-like"/>
    <property type="match status" value="1"/>
</dbReference>
<keyword evidence="5 13" id="KW-0479">Metal-binding</keyword>
<dbReference type="InterPro" id="IPR001757">
    <property type="entry name" value="P_typ_ATPase"/>
</dbReference>
<name>A0A318HD30_9MYCO</name>
<comment type="subcellular location">
    <subcellularLocation>
        <location evidence="1">Cell membrane</location>
        <topology evidence="1">Multi-pass membrane protein</topology>
    </subcellularLocation>
</comment>
<evidence type="ECO:0000256" key="4">
    <source>
        <dbReference type="ARBA" id="ARBA00022692"/>
    </source>
</evidence>
<feature type="transmembrane region" description="Helical" evidence="13">
    <location>
        <begin position="173"/>
        <end position="196"/>
    </location>
</feature>
<dbReference type="InterPro" id="IPR036412">
    <property type="entry name" value="HAD-like_sf"/>
</dbReference>
<dbReference type="Gene3D" id="3.40.50.1000">
    <property type="entry name" value="HAD superfamily/HAD-like"/>
    <property type="match status" value="1"/>
</dbReference>
<dbReference type="Pfam" id="PF00702">
    <property type="entry name" value="Hydrolase"/>
    <property type="match status" value="1"/>
</dbReference>
<dbReference type="GO" id="GO:0055070">
    <property type="term" value="P:copper ion homeostasis"/>
    <property type="evidence" value="ECO:0007669"/>
    <property type="project" value="TreeGrafter"/>
</dbReference>
<proteinExistence type="inferred from homology"/>
<gene>
    <name evidence="16" type="ORF">C8E89_11423</name>
</gene>
<feature type="compositionally biased region" description="Low complexity" evidence="14">
    <location>
        <begin position="814"/>
        <end position="826"/>
    </location>
</feature>
<dbReference type="InterPro" id="IPR036163">
    <property type="entry name" value="HMA_dom_sf"/>
</dbReference>
<evidence type="ECO:0000256" key="13">
    <source>
        <dbReference type="RuleBase" id="RU362081"/>
    </source>
</evidence>
<feature type="region of interest" description="Disordered" evidence="14">
    <location>
        <begin position="79"/>
        <end position="103"/>
    </location>
</feature>
<dbReference type="AlphaFoldDB" id="A0A318HD30"/>
<evidence type="ECO:0000256" key="2">
    <source>
        <dbReference type="ARBA" id="ARBA00006024"/>
    </source>
</evidence>